<dbReference type="RefSeq" id="WP_203725462.1">
    <property type="nucleotide sequence ID" value="NZ_BAAATX010000032.1"/>
</dbReference>
<evidence type="ECO:0000256" key="4">
    <source>
        <dbReference type="ARBA" id="ARBA00023125"/>
    </source>
</evidence>
<evidence type="ECO:0000313" key="9">
    <source>
        <dbReference type="Proteomes" id="UP000637628"/>
    </source>
</evidence>
<dbReference type="EMBL" id="BOML01000011">
    <property type="protein sequence ID" value="GID99797.1"/>
    <property type="molecule type" value="Genomic_DNA"/>
</dbReference>
<dbReference type="InterPro" id="IPR051677">
    <property type="entry name" value="AfsR-DnrI-RedD_regulator"/>
</dbReference>
<dbReference type="SUPFAM" id="SSF46894">
    <property type="entry name" value="C-terminal effector domain of the bipartite response regulators"/>
    <property type="match status" value="1"/>
</dbReference>
<evidence type="ECO:0000256" key="5">
    <source>
        <dbReference type="ARBA" id="ARBA00023163"/>
    </source>
</evidence>
<dbReference type="Gene3D" id="1.10.10.10">
    <property type="entry name" value="Winged helix-like DNA-binding domain superfamily/Winged helix DNA-binding domain"/>
    <property type="match status" value="1"/>
</dbReference>
<dbReference type="InterPro" id="IPR005158">
    <property type="entry name" value="BTAD"/>
</dbReference>
<dbReference type="PANTHER" id="PTHR35807:SF1">
    <property type="entry name" value="TRANSCRIPTIONAL REGULATOR REDD"/>
    <property type="match status" value="1"/>
</dbReference>
<dbReference type="Proteomes" id="UP000637628">
    <property type="component" value="Unassembled WGS sequence"/>
</dbReference>
<evidence type="ECO:0000259" key="6">
    <source>
        <dbReference type="SMART" id="SM00862"/>
    </source>
</evidence>
<feature type="domain" description="OmpR/PhoB-type" evidence="6">
    <location>
        <begin position="13"/>
        <end position="83"/>
    </location>
</feature>
<proteinExistence type="inferred from homology"/>
<dbReference type="InterPro" id="IPR001867">
    <property type="entry name" value="OmpR/PhoB-type_DNA-bd"/>
</dbReference>
<comment type="similarity">
    <text evidence="1">Belongs to the AfsR/DnrI/RedD regulatory family.</text>
</comment>
<sequence>MRYAILGPLAVAGEPITAGRDRVVLAMLLLHADRVVGVGDLVDALWADDPPPTARGQLQTCVSRLRRRLPAGAITSDPAGYRLRCDPAELDWAVFTALSAEARAQSDPARLRQALDLWRGPALVEIDSPAVRRQAAVLDETRAVAIEDWADLELLAGRDRDLLGELAGLVERYPLRERLRGQLMTALFRAGRRADALAEFRRAQQVLTGELGIEPGRELRELHQRMLGGEHSAPVPARCLPRTVGDFTGREAVVARLVGAIDAAGPYGPVVLAVDGMAGSGKTTLALQVASLVGGRYPDAHLFVDLHGHSEHEPLEPSAALLILLRQLGIPADRVPAETAGRIDLWRNELAQRRALVLLDNAASSRQVADLLPTSAGALALVTGRRRLVGLDGAHPESLPVFTETEAMALLARIAGDRVTTQPAEAAELVRRCGALPLALRLAGARLAHRPRWQVADLVRRLGESALPELAAENRTVADAFALSYRQLGEAAQRLFRQLGAVPDRLFDGPAAAALGELPLDRAEDLLDDLIDAHLVEEPEPGVFRLHDLLREYAGMLAAELRPGGADHLQTGDRRETMVT</sequence>
<keyword evidence="5" id="KW-0804">Transcription</keyword>
<evidence type="ECO:0000256" key="1">
    <source>
        <dbReference type="ARBA" id="ARBA00005820"/>
    </source>
</evidence>
<keyword evidence="9" id="KW-1185">Reference proteome</keyword>
<reference evidence="8 9" key="1">
    <citation type="submission" date="2021-01" db="EMBL/GenBank/DDBJ databases">
        <title>Whole genome shotgun sequence of Actinoplanes durhamensis NBRC 14914.</title>
        <authorList>
            <person name="Komaki H."/>
            <person name="Tamura T."/>
        </authorList>
    </citation>
    <scope>NUCLEOTIDE SEQUENCE [LARGE SCALE GENOMIC DNA]</scope>
    <source>
        <strain evidence="8 9">NBRC 14914</strain>
    </source>
</reference>
<evidence type="ECO:0008006" key="10">
    <source>
        <dbReference type="Google" id="ProtNLM"/>
    </source>
</evidence>
<dbReference type="InterPro" id="IPR002182">
    <property type="entry name" value="NB-ARC"/>
</dbReference>
<protein>
    <recommendedName>
        <fullName evidence="10">OmpR/PhoB-type domain-containing protein</fullName>
    </recommendedName>
</protein>
<accession>A0ABQ3YQD8</accession>
<dbReference type="Pfam" id="PF03704">
    <property type="entry name" value="BTAD"/>
    <property type="match status" value="1"/>
</dbReference>
<dbReference type="InterPro" id="IPR036388">
    <property type="entry name" value="WH-like_DNA-bd_sf"/>
</dbReference>
<gene>
    <name evidence="8" type="ORF">Adu01nite_11480</name>
</gene>
<dbReference type="CDD" id="cd15831">
    <property type="entry name" value="BTAD"/>
    <property type="match status" value="1"/>
</dbReference>
<dbReference type="SMART" id="SM00862">
    <property type="entry name" value="Trans_reg_C"/>
    <property type="match status" value="1"/>
</dbReference>
<dbReference type="Pfam" id="PF00486">
    <property type="entry name" value="Trans_reg_C"/>
    <property type="match status" value="1"/>
</dbReference>
<evidence type="ECO:0000256" key="2">
    <source>
        <dbReference type="ARBA" id="ARBA00022737"/>
    </source>
</evidence>
<evidence type="ECO:0000256" key="3">
    <source>
        <dbReference type="ARBA" id="ARBA00023015"/>
    </source>
</evidence>
<feature type="domain" description="Bacterial transcriptional activator" evidence="7">
    <location>
        <begin position="90"/>
        <end position="227"/>
    </location>
</feature>
<dbReference type="InterPro" id="IPR016032">
    <property type="entry name" value="Sig_transdc_resp-reg_C-effctor"/>
</dbReference>
<dbReference type="PRINTS" id="PR00364">
    <property type="entry name" value="DISEASERSIST"/>
</dbReference>
<keyword evidence="3" id="KW-0805">Transcription regulation</keyword>
<evidence type="ECO:0000259" key="7">
    <source>
        <dbReference type="SMART" id="SM01043"/>
    </source>
</evidence>
<dbReference type="InterPro" id="IPR027417">
    <property type="entry name" value="P-loop_NTPase"/>
</dbReference>
<keyword evidence="4" id="KW-0238">DNA-binding</keyword>
<keyword evidence="2" id="KW-0677">Repeat</keyword>
<dbReference type="Gene3D" id="1.25.40.10">
    <property type="entry name" value="Tetratricopeptide repeat domain"/>
    <property type="match status" value="1"/>
</dbReference>
<evidence type="ECO:0000313" key="8">
    <source>
        <dbReference type="EMBL" id="GID99797.1"/>
    </source>
</evidence>
<dbReference type="SMART" id="SM01043">
    <property type="entry name" value="BTAD"/>
    <property type="match status" value="1"/>
</dbReference>
<dbReference type="Pfam" id="PF00931">
    <property type="entry name" value="NB-ARC"/>
    <property type="match status" value="1"/>
</dbReference>
<comment type="caution">
    <text evidence="8">The sequence shown here is derived from an EMBL/GenBank/DDBJ whole genome shotgun (WGS) entry which is preliminary data.</text>
</comment>
<organism evidence="8 9">
    <name type="scientific">Paractinoplanes durhamensis</name>
    <dbReference type="NCBI Taxonomy" id="113563"/>
    <lineage>
        <taxon>Bacteria</taxon>
        <taxon>Bacillati</taxon>
        <taxon>Actinomycetota</taxon>
        <taxon>Actinomycetes</taxon>
        <taxon>Micromonosporales</taxon>
        <taxon>Micromonosporaceae</taxon>
        <taxon>Paractinoplanes</taxon>
    </lineage>
</organism>
<dbReference type="InterPro" id="IPR011990">
    <property type="entry name" value="TPR-like_helical_dom_sf"/>
</dbReference>
<dbReference type="Gene3D" id="1.10.8.430">
    <property type="entry name" value="Helical domain of apoptotic protease-activating factors"/>
    <property type="match status" value="1"/>
</dbReference>
<dbReference type="SUPFAM" id="SSF52540">
    <property type="entry name" value="P-loop containing nucleoside triphosphate hydrolases"/>
    <property type="match status" value="1"/>
</dbReference>
<dbReference type="SUPFAM" id="SSF48452">
    <property type="entry name" value="TPR-like"/>
    <property type="match status" value="1"/>
</dbReference>
<dbReference type="PANTHER" id="PTHR35807">
    <property type="entry name" value="TRANSCRIPTIONAL REGULATOR REDD-RELATED"/>
    <property type="match status" value="1"/>
</dbReference>
<dbReference type="InterPro" id="IPR042197">
    <property type="entry name" value="Apaf_helical"/>
</dbReference>
<name>A0ABQ3YQD8_9ACTN</name>